<proteinExistence type="predicted"/>
<gene>
    <name evidence="2" type="ORF">J1792_13485</name>
</gene>
<dbReference type="Proteomes" id="UP000664781">
    <property type="component" value="Unassembled WGS sequence"/>
</dbReference>
<comment type="caution">
    <text evidence="2">The sequence shown here is derived from an EMBL/GenBank/DDBJ whole genome shotgun (WGS) entry which is preliminary data.</text>
</comment>
<dbReference type="GO" id="GO:0016646">
    <property type="term" value="F:oxidoreductase activity, acting on the CH-NH group of donors, NAD or NADP as acceptor"/>
    <property type="evidence" value="ECO:0007669"/>
    <property type="project" value="TreeGrafter"/>
</dbReference>
<dbReference type="AlphaFoldDB" id="A0A939JM28"/>
<organism evidence="2 3">
    <name type="scientific">Streptomyces triculaminicus</name>
    <dbReference type="NCBI Taxonomy" id="2816232"/>
    <lineage>
        <taxon>Bacteria</taxon>
        <taxon>Bacillati</taxon>
        <taxon>Actinomycetota</taxon>
        <taxon>Actinomycetes</taxon>
        <taxon>Kitasatosporales</taxon>
        <taxon>Streptomycetaceae</taxon>
        <taxon>Streptomyces</taxon>
    </lineage>
</organism>
<evidence type="ECO:0000259" key="1">
    <source>
        <dbReference type="Pfam" id="PF13460"/>
    </source>
</evidence>
<feature type="domain" description="NAD(P)-binding" evidence="1">
    <location>
        <begin position="7"/>
        <end position="217"/>
    </location>
</feature>
<dbReference type="InterPro" id="IPR036291">
    <property type="entry name" value="NAD(P)-bd_dom_sf"/>
</dbReference>
<dbReference type="SUPFAM" id="SSF51735">
    <property type="entry name" value="NAD(P)-binding Rossmann-fold domains"/>
    <property type="match status" value="1"/>
</dbReference>
<dbReference type="InterPro" id="IPR051606">
    <property type="entry name" value="Polyketide_Oxido-like"/>
</dbReference>
<name>A0A939JM28_9ACTN</name>
<dbReference type="EMBL" id="JAFMOF010000002">
    <property type="protein sequence ID" value="MBO0653756.1"/>
    <property type="molecule type" value="Genomic_DNA"/>
</dbReference>
<evidence type="ECO:0000313" key="3">
    <source>
        <dbReference type="Proteomes" id="UP000664781"/>
    </source>
</evidence>
<dbReference type="Gene3D" id="3.40.50.720">
    <property type="entry name" value="NAD(P)-binding Rossmann-like Domain"/>
    <property type="match status" value="1"/>
</dbReference>
<evidence type="ECO:0000313" key="2">
    <source>
        <dbReference type="EMBL" id="MBO0653756.1"/>
    </source>
</evidence>
<sequence length="228" mass="23885">MDIGVLGATGLIGRAVVAEGLRRGHRVTALTRDPARVPAQGGGATWRVADAGDVEGAARAVAGLDVMVNAIAPGGDIPDQITHAHVLPDTARALLKALELHPATRLVVIGGGGSLESAPGVRVLDDEEGFARILTDVLHVPAAYRAVALAHAEVLDLCRLSDRNWTYLSPSAGRIEPGERTGRYRVGGDQVLPPVEGAGDISTQDLAVAVLDEIETPRHVRRRFTAGY</sequence>
<protein>
    <submittedName>
        <fullName evidence="2">NAD(P)H-binding protein</fullName>
    </submittedName>
</protein>
<dbReference type="PANTHER" id="PTHR43355:SF2">
    <property type="entry name" value="FLAVIN REDUCTASE (NADPH)"/>
    <property type="match status" value="1"/>
</dbReference>
<reference evidence="2" key="1">
    <citation type="submission" date="2021-03" db="EMBL/GenBank/DDBJ databases">
        <title>Streptomyces strains.</title>
        <authorList>
            <person name="Lund M.B."/>
            <person name="Toerring T."/>
        </authorList>
    </citation>
    <scope>NUCLEOTIDE SEQUENCE</scope>
    <source>
        <strain evidence="2">JCM 4242</strain>
    </source>
</reference>
<dbReference type="PANTHER" id="PTHR43355">
    <property type="entry name" value="FLAVIN REDUCTASE (NADPH)"/>
    <property type="match status" value="1"/>
</dbReference>
<accession>A0A939JM28</accession>
<keyword evidence="3" id="KW-1185">Reference proteome</keyword>
<dbReference type="InterPro" id="IPR016040">
    <property type="entry name" value="NAD(P)-bd_dom"/>
</dbReference>
<dbReference type="RefSeq" id="WP_207247322.1">
    <property type="nucleotide sequence ID" value="NZ_JAFMOF010000002.1"/>
</dbReference>
<dbReference type="CDD" id="cd05244">
    <property type="entry name" value="BVR-B_like_SDR_a"/>
    <property type="match status" value="1"/>
</dbReference>
<dbReference type="Pfam" id="PF13460">
    <property type="entry name" value="NAD_binding_10"/>
    <property type="match status" value="1"/>
</dbReference>